<protein>
    <submittedName>
        <fullName evidence="1">AlpA family phage regulatory protein</fullName>
    </submittedName>
</protein>
<accession>A0A494VZU6</accession>
<gene>
    <name evidence="1" type="ORF">HYN43_015870</name>
</gene>
<dbReference type="OrthoDB" id="8527558at2"/>
<name>A0A494VZU6_9SPHI</name>
<sequence>MKTLPEIGFLRLNQVLKIIPVSASKWWDGVKTGEYPQPIKISTGITAWRIADIKKLCEQIEQINAVR</sequence>
<dbReference type="EMBL" id="CP032869">
    <property type="protein sequence ID" value="AYL96685.1"/>
    <property type="molecule type" value="Genomic_DNA"/>
</dbReference>
<dbReference type="AlphaFoldDB" id="A0A494VZU6"/>
<evidence type="ECO:0000313" key="2">
    <source>
        <dbReference type="Proteomes" id="UP000270046"/>
    </source>
</evidence>
<dbReference type="KEGG" id="muh:HYN43_015870"/>
<dbReference type="RefSeq" id="WP_119410279.1">
    <property type="nucleotide sequence ID" value="NZ_CP032869.1"/>
</dbReference>
<dbReference type="InterPro" id="IPR010260">
    <property type="entry name" value="AlpA"/>
</dbReference>
<dbReference type="Pfam" id="PF05930">
    <property type="entry name" value="Phage_AlpA"/>
    <property type="match status" value="1"/>
</dbReference>
<dbReference type="Proteomes" id="UP000270046">
    <property type="component" value="Chromosome"/>
</dbReference>
<organism evidence="1 2">
    <name type="scientific">Mucilaginibacter celer</name>
    <dbReference type="NCBI Taxonomy" id="2305508"/>
    <lineage>
        <taxon>Bacteria</taxon>
        <taxon>Pseudomonadati</taxon>
        <taxon>Bacteroidota</taxon>
        <taxon>Sphingobacteriia</taxon>
        <taxon>Sphingobacteriales</taxon>
        <taxon>Sphingobacteriaceae</taxon>
        <taxon>Mucilaginibacter</taxon>
    </lineage>
</organism>
<keyword evidence="2" id="KW-1185">Reference proteome</keyword>
<proteinExistence type="predicted"/>
<evidence type="ECO:0000313" key="1">
    <source>
        <dbReference type="EMBL" id="AYL96685.1"/>
    </source>
</evidence>
<reference evidence="1 2" key="1">
    <citation type="submission" date="2018-10" db="EMBL/GenBank/DDBJ databases">
        <title>Genome sequencing of Mucilaginibacter sp. HYN0043.</title>
        <authorList>
            <person name="Kim M."/>
            <person name="Yi H."/>
        </authorList>
    </citation>
    <scope>NUCLEOTIDE SEQUENCE [LARGE SCALE GENOMIC DNA]</scope>
    <source>
        <strain evidence="1 2">HYN0043</strain>
    </source>
</reference>